<dbReference type="Pfam" id="PF02326">
    <property type="entry name" value="YMF19"/>
    <property type="match status" value="1"/>
</dbReference>
<evidence type="ECO:0000259" key="8">
    <source>
        <dbReference type="Pfam" id="PF02326"/>
    </source>
</evidence>
<reference evidence="9" key="1">
    <citation type="journal article" date="2017" name="PLoS ONE">
        <title>Transcriptome sequencing and delimitation of sympatric Oscarella species (O. carmela and O. pearsei sp. nov) from California, USA.</title>
        <authorList>
            <person name="Ereskovsky A.V."/>
            <person name="Richter D.J."/>
            <person name="Lavrov D.V."/>
            <person name="Schippers K.J."/>
            <person name="Nichols S.A."/>
        </authorList>
    </citation>
    <scope>NUCLEOTIDE SEQUENCE</scope>
</reference>
<evidence type="ECO:0000313" key="9">
    <source>
        <dbReference type="EMBL" id="ATA66374.1"/>
    </source>
</evidence>
<sequence>MPQLDTVTFFTQYTWTLIALFILFSLLVTKILPQIEKNLKIRSTPLGPKVLRKTTDPQLIKNLLQL</sequence>
<keyword evidence="3 7" id="KW-1133">Transmembrane helix</keyword>
<gene>
    <name evidence="9" type="primary">atp8</name>
</gene>
<evidence type="ECO:0000256" key="1">
    <source>
        <dbReference type="ARBA" id="ARBA00004325"/>
    </source>
</evidence>
<comment type="subcellular location">
    <subcellularLocation>
        <location evidence="1">Mitochondrion membrane</location>
    </subcellularLocation>
</comment>
<keyword evidence="6" id="KW-0066">ATP synthesis</keyword>
<organism evidence="9">
    <name type="scientific">Oscarella balibaloi</name>
    <dbReference type="NCBI Taxonomy" id="1266578"/>
    <lineage>
        <taxon>Eukaryota</taxon>
        <taxon>Metazoa</taxon>
        <taxon>Porifera</taxon>
        <taxon>Homoscleromorpha</taxon>
        <taxon>Homosclerophorida</taxon>
        <taxon>Oscarellidae</taxon>
        <taxon>Oscarella</taxon>
    </lineage>
</organism>
<keyword evidence="2 7" id="KW-0812">Transmembrane</keyword>
<keyword evidence="4 9" id="KW-0496">Mitochondrion</keyword>
<feature type="domain" description="ATP synthase YMF19-like N-terminal" evidence="8">
    <location>
        <begin position="2"/>
        <end position="45"/>
    </location>
</feature>
<evidence type="ECO:0000256" key="6">
    <source>
        <dbReference type="ARBA" id="ARBA00023310"/>
    </source>
</evidence>
<evidence type="ECO:0000256" key="2">
    <source>
        <dbReference type="ARBA" id="ARBA00022692"/>
    </source>
</evidence>
<geneLocation type="mitochondrion" evidence="9"/>
<dbReference type="GO" id="GO:0006754">
    <property type="term" value="P:ATP biosynthetic process"/>
    <property type="evidence" value="ECO:0007669"/>
    <property type="project" value="UniProtKB-KW"/>
</dbReference>
<evidence type="ECO:0000256" key="3">
    <source>
        <dbReference type="ARBA" id="ARBA00022989"/>
    </source>
</evidence>
<dbReference type="InterPro" id="IPR003319">
    <property type="entry name" value="YMF19-like_N"/>
</dbReference>
<keyword evidence="9" id="KW-0378">Hydrolase</keyword>
<name>A0A289ZLK9_9METZ</name>
<feature type="transmembrane region" description="Helical" evidence="7">
    <location>
        <begin position="12"/>
        <end position="32"/>
    </location>
</feature>
<proteinExistence type="predicted"/>
<evidence type="ECO:0000256" key="7">
    <source>
        <dbReference type="SAM" id="Phobius"/>
    </source>
</evidence>
<dbReference type="GO" id="GO:0031966">
    <property type="term" value="C:mitochondrial membrane"/>
    <property type="evidence" value="ECO:0007669"/>
    <property type="project" value="UniProtKB-SubCell"/>
</dbReference>
<dbReference type="EMBL" id="KY682865">
    <property type="protein sequence ID" value="ATA66374.1"/>
    <property type="molecule type" value="Genomic_DNA"/>
</dbReference>
<evidence type="ECO:0000256" key="5">
    <source>
        <dbReference type="ARBA" id="ARBA00023136"/>
    </source>
</evidence>
<keyword evidence="5 7" id="KW-0472">Membrane</keyword>
<dbReference type="EC" id="3.6.3.14" evidence="9"/>
<dbReference type="AlphaFoldDB" id="A0A289ZLK9"/>
<evidence type="ECO:0000256" key="4">
    <source>
        <dbReference type="ARBA" id="ARBA00023128"/>
    </source>
</evidence>
<protein>
    <submittedName>
        <fullName evidence="9">ATP synthase F0 subunit 8</fullName>
        <ecNumber evidence="9">3.6.3.14</ecNumber>
    </submittedName>
</protein>
<dbReference type="GO" id="GO:0016787">
    <property type="term" value="F:hydrolase activity"/>
    <property type="evidence" value="ECO:0007669"/>
    <property type="project" value="UniProtKB-KW"/>
</dbReference>
<accession>A0A289ZLK9</accession>